<organism evidence="1 2">
    <name type="scientific">Desmophyllum pertusum</name>
    <dbReference type="NCBI Taxonomy" id="174260"/>
    <lineage>
        <taxon>Eukaryota</taxon>
        <taxon>Metazoa</taxon>
        <taxon>Cnidaria</taxon>
        <taxon>Anthozoa</taxon>
        <taxon>Hexacorallia</taxon>
        <taxon>Scleractinia</taxon>
        <taxon>Caryophylliina</taxon>
        <taxon>Caryophylliidae</taxon>
        <taxon>Desmophyllum</taxon>
    </lineage>
</organism>
<accession>A0A9W9ZS74</accession>
<reference evidence="1" key="1">
    <citation type="submission" date="2023-01" db="EMBL/GenBank/DDBJ databases">
        <title>Genome assembly of the deep-sea coral Lophelia pertusa.</title>
        <authorList>
            <person name="Herrera S."/>
            <person name="Cordes E."/>
        </authorList>
    </citation>
    <scope>NUCLEOTIDE SEQUENCE</scope>
    <source>
        <strain evidence="1">USNM1676648</strain>
        <tissue evidence="1">Polyp</tissue>
    </source>
</reference>
<evidence type="ECO:0000313" key="1">
    <source>
        <dbReference type="EMBL" id="KAJ7386003.1"/>
    </source>
</evidence>
<dbReference type="EMBL" id="MU825878">
    <property type="protein sequence ID" value="KAJ7386003.1"/>
    <property type="molecule type" value="Genomic_DNA"/>
</dbReference>
<protein>
    <submittedName>
        <fullName evidence="1">Uncharacterized protein</fullName>
    </submittedName>
</protein>
<dbReference type="Proteomes" id="UP001163046">
    <property type="component" value="Unassembled WGS sequence"/>
</dbReference>
<dbReference type="AlphaFoldDB" id="A0A9W9ZS74"/>
<evidence type="ECO:0000313" key="2">
    <source>
        <dbReference type="Proteomes" id="UP001163046"/>
    </source>
</evidence>
<sequence>MVILYMKHRETTADKNYVLKVNAKRSATAHEMRDLIRETTTENQKEISQPKPALSLKAKPALSLKAKPALSLKAKPALSLNAKPALSLKAKPALTLIPKPSFKSNRTNLRRTLNLLRTPHQPSATTTGKFVINQRKVKKIYDFVRYKTSVAIQTTDIKETDPYDFDGVKSLPSSSLIRKQWHEDDVKCINQRFKHLESMPSKSRTIQMFNEDEVLKHLLQREGKERCYEKVKTCSRN</sequence>
<proteinExistence type="predicted"/>
<name>A0A9W9ZS74_9CNID</name>
<gene>
    <name evidence="1" type="ORF">OS493_012336</name>
</gene>
<comment type="caution">
    <text evidence="1">The sequence shown here is derived from an EMBL/GenBank/DDBJ whole genome shotgun (WGS) entry which is preliminary data.</text>
</comment>
<keyword evidence="2" id="KW-1185">Reference proteome</keyword>